<keyword evidence="2" id="KW-0472">Membrane</keyword>
<accession>A0A1F7XY25</accession>
<dbReference type="GO" id="GO:0030655">
    <property type="term" value="P:beta-lactam antibiotic catabolic process"/>
    <property type="evidence" value="ECO:0007669"/>
    <property type="project" value="InterPro"/>
</dbReference>
<dbReference type="InterPro" id="IPR045155">
    <property type="entry name" value="Beta-lactam_cat"/>
</dbReference>
<reference evidence="4 5" key="1">
    <citation type="journal article" date="2016" name="Nat. Commun.">
        <title>Thousands of microbial genomes shed light on interconnected biogeochemical processes in an aquifer system.</title>
        <authorList>
            <person name="Anantharaman K."/>
            <person name="Brown C.T."/>
            <person name="Hug L.A."/>
            <person name="Sharon I."/>
            <person name="Castelle C.J."/>
            <person name="Probst A.J."/>
            <person name="Thomas B.C."/>
            <person name="Singh A."/>
            <person name="Wilkins M.J."/>
            <person name="Karaoz U."/>
            <person name="Brodie E.L."/>
            <person name="Williams K.H."/>
            <person name="Hubbard S.S."/>
            <person name="Banfield J.F."/>
        </authorList>
    </citation>
    <scope>NUCLEOTIDE SEQUENCE [LARGE SCALE GENOMIC DNA]</scope>
</reference>
<feature type="domain" description="Beta-lactamase class A catalytic" evidence="3">
    <location>
        <begin position="136"/>
        <end position="333"/>
    </location>
</feature>
<keyword evidence="2" id="KW-1133">Transmembrane helix</keyword>
<dbReference type="Pfam" id="PF13354">
    <property type="entry name" value="Beta-lactamase2"/>
    <property type="match status" value="1"/>
</dbReference>
<gene>
    <name evidence="4" type="ORF">A2685_02450</name>
</gene>
<evidence type="ECO:0000259" key="3">
    <source>
        <dbReference type="Pfam" id="PF13354"/>
    </source>
</evidence>
<dbReference type="InterPro" id="IPR000871">
    <property type="entry name" value="Beta-lactam_class-A"/>
</dbReference>
<name>A0A1F7XY25_9BACT</name>
<dbReference type="GO" id="GO:0046677">
    <property type="term" value="P:response to antibiotic"/>
    <property type="evidence" value="ECO:0007669"/>
    <property type="project" value="InterPro"/>
</dbReference>
<dbReference type="InterPro" id="IPR012338">
    <property type="entry name" value="Beta-lactam/transpept-like"/>
</dbReference>
<protein>
    <recommendedName>
        <fullName evidence="3">Beta-lactamase class A catalytic domain-containing protein</fullName>
    </recommendedName>
</protein>
<dbReference type="SUPFAM" id="SSF56601">
    <property type="entry name" value="beta-lactamase/transpeptidase-like"/>
    <property type="match status" value="1"/>
</dbReference>
<dbReference type="PANTHER" id="PTHR35333">
    <property type="entry name" value="BETA-LACTAMASE"/>
    <property type="match status" value="1"/>
</dbReference>
<dbReference type="Proteomes" id="UP000178446">
    <property type="component" value="Unassembled WGS sequence"/>
</dbReference>
<feature type="region of interest" description="Disordered" evidence="1">
    <location>
        <begin position="1"/>
        <end position="51"/>
    </location>
</feature>
<dbReference type="AlphaFoldDB" id="A0A1F7XY25"/>
<evidence type="ECO:0000313" key="4">
    <source>
        <dbReference type="EMBL" id="OGM19308.1"/>
    </source>
</evidence>
<keyword evidence="2" id="KW-0812">Transmembrane</keyword>
<proteinExistence type="predicted"/>
<sequence>MVLFKRKNRQEDDDLLDKDPEERGRFTRNKNKDDKDLKSDKPQRRKEPKKPWGRKERILVLMLLVLTVGISAILSLSSRNWKLPGIPRFALPKFSLPFLGSKTIVIEGNRKDRIKSDKGSEFFKDETENLSGVYTLYLVRLGNGSNYGVNEKDAFQAASLIKLPVMAAMFTEVEEGRLSLSSKYKLKSSDKVKGSGSLYNKPPGYEITYENLIKLMGKESDNTAFNIGRKYLGDEKIAEVIGKIGMKNTSLEENSTTSEDIGVFFQELWNGNTLNNDHKEMLLEYLTDTIYENWLPSGIPEDIRVAHKFGRELHVVNDAGIVYANDPFVMVMLSEGIVEKEADLVIPEIASGIYEIESSTDD</sequence>
<dbReference type="GO" id="GO:0008800">
    <property type="term" value="F:beta-lactamase activity"/>
    <property type="evidence" value="ECO:0007669"/>
    <property type="project" value="InterPro"/>
</dbReference>
<comment type="caution">
    <text evidence="4">The sequence shown here is derived from an EMBL/GenBank/DDBJ whole genome shotgun (WGS) entry which is preliminary data.</text>
</comment>
<dbReference type="PANTHER" id="PTHR35333:SF3">
    <property type="entry name" value="BETA-LACTAMASE-TYPE TRANSPEPTIDASE FOLD CONTAINING PROTEIN"/>
    <property type="match status" value="1"/>
</dbReference>
<organism evidence="4 5">
    <name type="scientific">Candidatus Woesebacteria bacterium RIFCSPHIGHO2_01_FULL_37_10</name>
    <dbReference type="NCBI Taxonomy" id="1802489"/>
    <lineage>
        <taxon>Bacteria</taxon>
        <taxon>Candidatus Woeseibacteriota</taxon>
    </lineage>
</organism>
<evidence type="ECO:0000256" key="2">
    <source>
        <dbReference type="SAM" id="Phobius"/>
    </source>
</evidence>
<evidence type="ECO:0000256" key="1">
    <source>
        <dbReference type="SAM" id="MobiDB-lite"/>
    </source>
</evidence>
<feature type="compositionally biased region" description="Basic and acidic residues" evidence="1">
    <location>
        <begin position="17"/>
        <end position="42"/>
    </location>
</feature>
<dbReference type="Gene3D" id="3.40.710.10">
    <property type="entry name" value="DD-peptidase/beta-lactamase superfamily"/>
    <property type="match status" value="1"/>
</dbReference>
<evidence type="ECO:0000313" key="5">
    <source>
        <dbReference type="Proteomes" id="UP000178446"/>
    </source>
</evidence>
<feature type="transmembrane region" description="Helical" evidence="2">
    <location>
        <begin position="58"/>
        <end position="77"/>
    </location>
</feature>
<dbReference type="EMBL" id="MGGB01000016">
    <property type="protein sequence ID" value="OGM19308.1"/>
    <property type="molecule type" value="Genomic_DNA"/>
</dbReference>